<gene>
    <name evidence="1" type="ORF">RCOM_0912200</name>
</gene>
<proteinExistence type="predicted"/>
<protein>
    <submittedName>
        <fullName evidence="1">Uncharacterized protein</fullName>
    </submittedName>
</protein>
<dbReference type="InParanoid" id="B9RTS4"/>
<dbReference type="Proteomes" id="UP000008311">
    <property type="component" value="Unassembled WGS sequence"/>
</dbReference>
<keyword evidence="2" id="KW-1185">Reference proteome</keyword>
<evidence type="ECO:0000313" key="1">
    <source>
        <dbReference type="EMBL" id="EEF45306.1"/>
    </source>
</evidence>
<dbReference type="EMBL" id="EQ973814">
    <property type="protein sequence ID" value="EEF45306.1"/>
    <property type="molecule type" value="Genomic_DNA"/>
</dbReference>
<organism evidence="1 2">
    <name type="scientific">Ricinus communis</name>
    <name type="common">Castor bean</name>
    <dbReference type="NCBI Taxonomy" id="3988"/>
    <lineage>
        <taxon>Eukaryota</taxon>
        <taxon>Viridiplantae</taxon>
        <taxon>Streptophyta</taxon>
        <taxon>Embryophyta</taxon>
        <taxon>Tracheophyta</taxon>
        <taxon>Spermatophyta</taxon>
        <taxon>Magnoliopsida</taxon>
        <taxon>eudicotyledons</taxon>
        <taxon>Gunneridae</taxon>
        <taxon>Pentapetalae</taxon>
        <taxon>rosids</taxon>
        <taxon>fabids</taxon>
        <taxon>Malpighiales</taxon>
        <taxon>Euphorbiaceae</taxon>
        <taxon>Acalyphoideae</taxon>
        <taxon>Acalypheae</taxon>
        <taxon>Ricinus</taxon>
    </lineage>
</organism>
<evidence type="ECO:0000313" key="2">
    <source>
        <dbReference type="Proteomes" id="UP000008311"/>
    </source>
</evidence>
<name>B9RTS4_RICCO</name>
<dbReference type="AlphaFoldDB" id="B9RTS4"/>
<sequence>MQESDSGFEELFGLEFCWHVVLNRAPLIWKEEIGLFPRKVREKSCSPESKELPFVQKFITCGRPEMS</sequence>
<reference evidence="2" key="1">
    <citation type="journal article" date="2010" name="Nat. Biotechnol.">
        <title>Draft genome sequence of the oilseed species Ricinus communis.</title>
        <authorList>
            <person name="Chan A.P."/>
            <person name="Crabtree J."/>
            <person name="Zhao Q."/>
            <person name="Lorenzi H."/>
            <person name="Orvis J."/>
            <person name="Puiu D."/>
            <person name="Melake-Berhan A."/>
            <person name="Jones K.M."/>
            <person name="Redman J."/>
            <person name="Chen G."/>
            <person name="Cahoon E.B."/>
            <person name="Gedil M."/>
            <person name="Stanke M."/>
            <person name="Haas B.J."/>
            <person name="Wortman J.R."/>
            <person name="Fraser-Liggett C.M."/>
            <person name="Ravel J."/>
            <person name="Rabinowicz P.D."/>
        </authorList>
    </citation>
    <scope>NUCLEOTIDE SEQUENCE [LARGE SCALE GENOMIC DNA]</scope>
    <source>
        <strain evidence="2">cv. Hale</strain>
    </source>
</reference>
<accession>B9RTS4</accession>